<reference evidence="1" key="1">
    <citation type="submission" date="2014-07" db="EMBL/GenBank/DDBJ databases">
        <title>Identification of a novel salt tolerance gene in wild soybean by whole-genome sequencing.</title>
        <authorList>
            <person name="Lam H.-M."/>
            <person name="Qi X."/>
            <person name="Li M.-W."/>
            <person name="Liu X."/>
            <person name="Xie M."/>
            <person name="Ni M."/>
            <person name="Xu X."/>
        </authorList>
    </citation>
    <scope>NUCLEOTIDE SEQUENCE [LARGE SCALE GENOMIC DNA]</scope>
    <source>
        <tissue evidence="1">Root</tissue>
    </source>
</reference>
<dbReference type="EC" id="3.1.1.13" evidence="1"/>
<dbReference type="EMBL" id="KN655431">
    <property type="protein sequence ID" value="KHN24325.1"/>
    <property type="molecule type" value="Genomic_DNA"/>
</dbReference>
<dbReference type="SUPFAM" id="SSF53474">
    <property type="entry name" value="alpha/beta-Hydrolases"/>
    <property type="match status" value="1"/>
</dbReference>
<sequence>MGLTCGLQTPDRGTKYSCRHISLDPSSLAYWNWSWDEIVSYDLLVMFNYVFSQTEQKINYVGHSLVLHYIFLITSFYFRV</sequence>
<name>A0A0B2QSE9_GLYSO</name>
<dbReference type="InterPro" id="IPR029058">
    <property type="entry name" value="AB_hydrolase_fold"/>
</dbReference>
<keyword evidence="1" id="KW-0378">Hydrolase</keyword>
<organism evidence="1">
    <name type="scientific">Glycine soja</name>
    <name type="common">Wild soybean</name>
    <dbReference type="NCBI Taxonomy" id="3848"/>
    <lineage>
        <taxon>Eukaryota</taxon>
        <taxon>Viridiplantae</taxon>
        <taxon>Streptophyta</taxon>
        <taxon>Embryophyta</taxon>
        <taxon>Tracheophyta</taxon>
        <taxon>Spermatophyta</taxon>
        <taxon>Magnoliopsida</taxon>
        <taxon>eudicotyledons</taxon>
        <taxon>Gunneridae</taxon>
        <taxon>Pentapetalae</taxon>
        <taxon>rosids</taxon>
        <taxon>fabids</taxon>
        <taxon>Fabales</taxon>
        <taxon>Fabaceae</taxon>
        <taxon>Papilionoideae</taxon>
        <taxon>50 kb inversion clade</taxon>
        <taxon>NPAAA clade</taxon>
        <taxon>indigoferoid/millettioid clade</taxon>
        <taxon>Phaseoleae</taxon>
        <taxon>Glycine</taxon>
        <taxon>Glycine subgen. Soja</taxon>
    </lineage>
</organism>
<dbReference type="GO" id="GO:0004771">
    <property type="term" value="F:sterol ester esterase activity"/>
    <property type="evidence" value="ECO:0007669"/>
    <property type="project" value="UniProtKB-EC"/>
</dbReference>
<proteinExistence type="predicted"/>
<dbReference type="PANTHER" id="PTHR11005">
    <property type="entry name" value="LYSOSOMAL ACID LIPASE-RELATED"/>
    <property type="match status" value="1"/>
</dbReference>
<protein>
    <submittedName>
        <fullName evidence="1">Triacylglycerol lipase 2</fullName>
        <ecNumber evidence="1">3.1.1.13</ecNumber>
    </submittedName>
</protein>
<dbReference type="AlphaFoldDB" id="A0A0B2QSE9"/>
<dbReference type="Proteomes" id="UP000053555">
    <property type="component" value="Unassembled WGS sequence"/>
</dbReference>
<accession>A0A0B2QSE9</accession>
<gene>
    <name evidence="1" type="ORF">glysoja_043421</name>
</gene>
<evidence type="ECO:0000313" key="1">
    <source>
        <dbReference type="EMBL" id="KHN24325.1"/>
    </source>
</evidence>
<dbReference type="Gene3D" id="3.40.50.1820">
    <property type="entry name" value="alpha/beta hydrolase"/>
    <property type="match status" value="1"/>
</dbReference>